<evidence type="ECO:0000313" key="6">
    <source>
        <dbReference type="Proteomes" id="UP000652761"/>
    </source>
</evidence>
<dbReference type="EMBL" id="NMUH01000044">
    <property type="protein sequence ID" value="MQL69682.1"/>
    <property type="molecule type" value="Genomic_DNA"/>
</dbReference>
<keyword evidence="4" id="KW-0472">Membrane</keyword>
<reference evidence="5" key="1">
    <citation type="submission" date="2017-07" db="EMBL/GenBank/DDBJ databases">
        <title>Taro Niue Genome Assembly and Annotation.</title>
        <authorList>
            <person name="Atibalentja N."/>
            <person name="Keating K."/>
            <person name="Fields C.J."/>
        </authorList>
    </citation>
    <scope>NUCLEOTIDE SEQUENCE</scope>
    <source>
        <strain evidence="5">Niue_2</strain>
        <tissue evidence="5">Leaf</tissue>
    </source>
</reference>
<dbReference type="OrthoDB" id="65569at2759"/>
<name>A0A843TBH6_COLES</name>
<dbReference type="FunFam" id="3.20.20.80:FF:000022">
    <property type="entry name" value="Beta-glucosidase 11"/>
    <property type="match status" value="1"/>
</dbReference>
<feature type="transmembrane region" description="Helical" evidence="4">
    <location>
        <begin position="20"/>
        <end position="40"/>
    </location>
</feature>
<proteinExistence type="inferred from homology"/>
<sequence length="534" mass="59793">MEICRRRRSCRCFKYLNHHLLLLLCLSGTASIIITGAAAISRQDFPPGFIFGAGSSAYQVEGAAAEDGRKPSIWDTFTHAGKTFDKKTGDKAADQYHKYKEDVKLMHEMGLDAYRLSISWSRLIPDGRGPVNPKGLRYYNNLIDELVSYGIQPHVTLYHFDMPQTLQDEYGGLLSPNFVGDFTAYADTCFKELGDRVKYWSTFNEPNIEAVLGYDVGLFPPARCSYPFGLNCSVDGAGGDSTTEPYVSAHHILLSHASAANLYRQKYQAEQGGYIGITLLGFWYEPSPSNSPQDVAAAKRSLDFHLGWFMEPLTRGKYPGVMRRVVGSRLPSLNGSVSEQLKKSFDFIGLNHYLVLYVHDYPQSLDDDARDYVGDVSVRISELHKGPPAPMPTTPWALQRLLDYFKVEYGNPPVLIHENGYGESDGAFSLGKPEQDDLDDGDRVEYIRSYIEAALLPSIRNGSNARGYFVWSFLDCFETVLGYSARFGLYKVDFADDDRRRYPRRSAHWYSSFLGKHGAAEAVVGVGTGRTYAQ</sequence>
<dbReference type="InterPro" id="IPR001360">
    <property type="entry name" value="Glyco_hydro_1"/>
</dbReference>
<keyword evidence="6" id="KW-1185">Reference proteome</keyword>
<dbReference type="PANTHER" id="PTHR10353:SF29">
    <property type="entry name" value="BETA-GLUCOSIDASE 11"/>
    <property type="match status" value="1"/>
</dbReference>
<comment type="similarity">
    <text evidence="1 3">Belongs to the glycosyl hydrolase 1 family.</text>
</comment>
<dbReference type="InterPro" id="IPR033132">
    <property type="entry name" value="GH_1_N_CS"/>
</dbReference>
<evidence type="ECO:0000256" key="4">
    <source>
        <dbReference type="SAM" id="Phobius"/>
    </source>
</evidence>
<dbReference type="Gene3D" id="3.20.20.80">
    <property type="entry name" value="Glycosidases"/>
    <property type="match status" value="1"/>
</dbReference>
<dbReference type="PROSITE" id="PS00653">
    <property type="entry name" value="GLYCOSYL_HYDROL_F1_2"/>
    <property type="match status" value="1"/>
</dbReference>
<organism evidence="5 6">
    <name type="scientific">Colocasia esculenta</name>
    <name type="common">Wild taro</name>
    <name type="synonym">Arum esculentum</name>
    <dbReference type="NCBI Taxonomy" id="4460"/>
    <lineage>
        <taxon>Eukaryota</taxon>
        <taxon>Viridiplantae</taxon>
        <taxon>Streptophyta</taxon>
        <taxon>Embryophyta</taxon>
        <taxon>Tracheophyta</taxon>
        <taxon>Spermatophyta</taxon>
        <taxon>Magnoliopsida</taxon>
        <taxon>Liliopsida</taxon>
        <taxon>Araceae</taxon>
        <taxon>Aroideae</taxon>
        <taxon>Colocasieae</taxon>
        <taxon>Colocasia</taxon>
    </lineage>
</organism>
<keyword evidence="2" id="KW-0378">Hydrolase</keyword>
<accession>A0A843TBH6</accession>
<dbReference type="PRINTS" id="PR00131">
    <property type="entry name" value="GLHYDRLASE1"/>
</dbReference>
<keyword evidence="4" id="KW-1133">Transmembrane helix</keyword>
<dbReference type="SUPFAM" id="SSF51445">
    <property type="entry name" value="(Trans)glycosidases"/>
    <property type="match status" value="1"/>
</dbReference>
<dbReference type="Pfam" id="PF00232">
    <property type="entry name" value="Glyco_hydro_1"/>
    <property type="match status" value="1"/>
</dbReference>
<dbReference type="AlphaFoldDB" id="A0A843TBH6"/>
<protein>
    <recommendedName>
        <fullName evidence="7">Beta-glucosidase</fullName>
    </recommendedName>
</protein>
<evidence type="ECO:0000256" key="1">
    <source>
        <dbReference type="ARBA" id="ARBA00010838"/>
    </source>
</evidence>
<dbReference type="Proteomes" id="UP000652761">
    <property type="component" value="Unassembled WGS sequence"/>
</dbReference>
<keyword evidence="4" id="KW-0812">Transmembrane</keyword>
<dbReference type="GO" id="GO:0008422">
    <property type="term" value="F:beta-glucosidase activity"/>
    <property type="evidence" value="ECO:0007669"/>
    <property type="project" value="UniProtKB-ARBA"/>
</dbReference>
<evidence type="ECO:0000256" key="3">
    <source>
        <dbReference type="RuleBase" id="RU003690"/>
    </source>
</evidence>
<dbReference type="GO" id="GO:0005975">
    <property type="term" value="P:carbohydrate metabolic process"/>
    <property type="evidence" value="ECO:0007669"/>
    <property type="project" value="InterPro"/>
</dbReference>
<comment type="caution">
    <text evidence="5">The sequence shown here is derived from an EMBL/GenBank/DDBJ whole genome shotgun (WGS) entry which is preliminary data.</text>
</comment>
<evidence type="ECO:0008006" key="7">
    <source>
        <dbReference type="Google" id="ProtNLM"/>
    </source>
</evidence>
<dbReference type="PANTHER" id="PTHR10353">
    <property type="entry name" value="GLYCOSYL HYDROLASE"/>
    <property type="match status" value="1"/>
</dbReference>
<evidence type="ECO:0000313" key="5">
    <source>
        <dbReference type="EMBL" id="MQL69682.1"/>
    </source>
</evidence>
<gene>
    <name evidence="5" type="ORF">Taro_001967</name>
</gene>
<dbReference type="InterPro" id="IPR017853">
    <property type="entry name" value="GH"/>
</dbReference>
<evidence type="ECO:0000256" key="2">
    <source>
        <dbReference type="ARBA" id="ARBA00022801"/>
    </source>
</evidence>